<dbReference type="EMBL" id="OX359470">
    <property type="protein sequence ID" value="CAI3971231.1"/>
    <property type="molecule type" value="Genomic_DNA"/>
</dbReference>
<accession>A0A9N6ZGI4</accession>
<gene>
    <name evidence="1" type="ORF">ORM20_00182</name>
</gene>
<sequence>MHIDDIKTNDLTQDEILANRRRWIEYMRKPHRRKYRGALVNERRRDERCCLGHACAAFGLRTTEVASGEIGYVDQDTQLPKQMMKALGLHTMFGSSLSSRFDDRILKHMKMTGNEKYDKVSGWRPSALTHLNDETSTSPKAIADYLEEVILGGEATPFVSITNYPK</sequence>
<organism evidence="1">
    <name type="scientific">Ochrobactrum phage ORM_20</name>
    <dbReference type="NCBI Taxonomy" id="2985243"/>
    <lineage>
        <taxon>Viruses</taxon>
    </lineage>
</organism>
<proteinExistence type="predicted"/>
<name>A0A9N6ZGI4_9VIRU</name>
<protein>
    <submittedName>
        <fullName evidence="1">Uncharacterized protein</fullName>
    </submittedName>
</protein>
<reference evidence="1" key="1">
    <citation type="submission" date="2022-10" db="EMBL/GenBank/DDBJ databases">
        <authorList>
            <person name="Meaden S."/>
        </authorList>
    </citation>
    <scope>NUCLEOTIDE SEQUENCE</scope>
</reference>
<evidence type="ECO:0000313" key="1">
    <source>
        <dbReference type="EMBL" id="CAI3971231.1"/>
    </source>
</evidence>